<accession>A0ABY5VVH8</accession>
<proteinExistence type="predicted"/>
<dbReference type="CDD" id="cd09727">
    <property type="entry name" value="Cas6_I-E"/>
    <property type="match status" value="1"/>
</dbReference>
<gene>
    <name evidence="2" type="primary">cas6e</name>
    <name evidence="2" type="ORF">Dfulv_40125</name>
</gene>
<dbReference type="EMBL" id="CP073720">
    <property type="protein sequence ID" value="UWP81270.1"/>
    <property type="molecule type" value="Genomic_DNA"/>
</dbReference>
<evidence type="ECO:0000256" key="1">
    <source>
        <dbReference type="SAM" id="MobiDB-lite"/>
    </source>
</evidence>
<dbReference type="SUPFAM" id="SSF117987">
    <property type="entry name" value="CRISPR-associated protein"/>
    <property type="match status" value="2"/>
</dbReference>
<dbReference type="Gene3D" id="3.30.70.1210">
    <property type="entry name" value="Crispr-associated protein, domain 2"/>
    <property type="match status" value="1"/>
</dbReference>
<dbReference type="NCBIfam" id="TIGR01907">
    <property type="entry name" value="casE_Cse3"/>
    <property type="match status" value="1"/>
</dbReference>
<evidence type="ECO:0000313" key="2">
    <source>
        <dbReference type="EMBL" id="UWP81270.1"/>
    </source>
</evidence>
<dbReference type="InterPro" id="IPR010179">
    <property type="entry name" value="CRISPR-assoc_prot_Cse3"/>
</dbReference>
<dbReference type="Gene3D" id="3.30.70.1200">
    <property type="entry name" value="Crispr-associated protein, domain 1"/>
    <property type="match status" value="1"/>
</dbReference>
<dbReference type="SMART" id="SM01101">
    <property type="entry name" value="CRISPR_assoc"/>
    <property type="match status" value="1"/>
</dbReference>
<organism evidence="2 3">
    <name type="scientific">Dactylosporangium fulvum</name>
    <dbReference type="NCBI Taxonomy" id="53359"/>
    <lineage>
        <taxon>Bacteria</taxon>
        <taxon>Bacillati</taxon>
        <taxon>Actinomycetota</taxon>
        <taxon>Actinomycetes</taxon>
        <taxon>Micromonosporales</taxon>
        <taxon>Micromonosporaceae</taxon>
        <taxon>Dactylosporangium</taxon>
    </lineage>
</organism>
<reference evidence="2" key="1">
    <citation type="submission" date="2021-04" db="EMBL/GenBank/DDBJ databases">
        <authorList>
            <person name="Hartkoorn R.C."/>
            <person name="Beaudoing E."/>
            <person name="Hot D."/>
        </authorList>
    </citation>
    <scope>NUCLEOTIDE SEQUENCE</scope>
    <source>
        <strain evidence="2">NRRL B-16292</strain>
    </source>
</reference>
<dbReference type="RefSeq" id="WP_259859034.1">
    <property type="nucleotide sequence ID" value="NZ_BAAAST010000121.1"/>
</dbReference>
<evidence type="ECO:0000313" key="3">
    <source>
        <dbReference type="Proteomes" id="UP001059617"/>
    </source>
</evidence>
<protein>
    <submittedName>
        <fullName evidence="2">Type I-E CRISPR-associated protein Cas6/Cse3/CasE</fullName>
    </submittedName>
</protein>
<keyword evidence="3" id="KW-1185">Reference proteome</keyword>
<dbReference type="Pfam" id="PF08798">
    <property type="entry name" value="CRISPR_assoc"/>
    <property type="match status" value="1"/>
</dbReference>
<dbReference type="Proteomes" id="UP001059617">
    <property type="component" value="Chromosome"/>
</dbReference>
<reference evidence="2" key="2">
    <citation type="submission" date="2022-09" db="EMBL/GenBank/DDBJ databases">
        <title>Biosynthetic gene clusters of Dactylosporangioum fulvum.</title>
        <authorList>
            <person name="Caradec T."/>
        </authorList>
    </citation>
    <scope>NUCLEOTIDE SEQUENCE</scope>
    <source>
        <strain evidence="2">NRRL B-16292</strain>
    </source>
</reference>
<feature type="region of interest" description="Disordered" evidence="1">
    <location>
        <begin position="162"/>
        <end position="182"/>
    </location>
</feature>
<sequence length="232" mass="25510">MYLSKLVIDPTSREFRRDYADVREMHRTVMSAFGEVANDEPARQAHAVLWRLDNAQRGFTQYVQSGSEPDWSRLPSGYVSGAPEVRSMQPVLDAIAPGRRFAFRLVANPTRTIARVDAPPRLDGKRPQGRKVPLRKPDDQVCWLVRQAERCGFIIPTGANGQPDLAPSPCPTSTGRRRAGDAGSITVEPVRFEGHLVVIDTALFTTAIRDGIGRAKAYGCGMISLAPARTPT</sequence>
<name>A0ABY5VVH8_9ACTN</name>